<dbReference type="InterPro" id="IPR036682">
    <property type="entry name" value="OS_D_A10/PebIII_sf"/>
</dbReference>
<sequence length="125" mass="14054">MKHLVIFALLAAASARPEEAFYSSKYDSYDVTELVSNTRLLKAFTHCLLGDAKCTPDGTTIKKWLPEAVQTDCTKCTEKQRSLAATVAKAIIDQLPQQWEMLAKTYDSEGKHTDSFNKFIEKYAL</sequence>
<dbReference type="Gene3D" id="1.10.2080.10">
    <property type="entry name" value="Insect odorant-binding protein A10/Ejaculatory bulb-specific protein 3"/>
    <property type="match status" value="1"/>
</dbReference>
<feature type="chain" id="PRO_5038849352" evidence="1">
    <location>
        <begin position="16"/>
        <end position="125"/>
    </location>
</feature>
<keyword evidence="1" id="KW-0732">Signal</keyword>
<name>A0A9E8LCU9_CARSA</name>
<protein>
    <submittedName>
        <fullName evidence="2">Chemosensory protein CSP18</fullName>
    </submittedName>
</protein>
<organism evidence="2">
    <name type="scientific">Carposina sasakii</name>
    <name type="common">Peach fruit moth</name>
    <name type="synonym">Carposina niponensis</name>
    <dbReference type="NCBI Taxonomy" id="252295"/>
    <lineage>
        <taxon>Eukaryota</taxon>
        <taxon>Metazoa</taxon>
        <taxon>Ecdysozoa</taxon>
        <taxon>Arthropoda</taxon>
        <taxon>Hexapoda</taxon>
        <taxon>Insecta</taxon>
        <taxon>Pterygota</taxon>
        <taxon>Neoptera</taxon>
        <taxon>Endopterygota</taxon>
        <taxon>Lepidoptera</taxon>
        <taxon>Glossata</taxon>
        <taxon>Ditrysia</taxon>
        <taxon>Copromorphoidea</taxon>
        <taxon>Carposinidae</taxon>
        <taxon>Carposina</taxon>
    </lineage>
</organism>
<dbReference type="OrthoDB" id="6344725at2759"/>
<dbReference type="AlphaFoldDB" id="A0A9E8LCU9"/>
<dbReference type="EMBL" id="OK624428">
    <property type="protein sequence ID" value="UZX40230.1"/>
    <property type="molecule type" value="mRNA"/>
</dbReference>
<accession>A0A9E8LCU9</accession>
<evidence type="ECO:0000256" key="1">
    <source>
        <dbReference type="SAM" id="SignalP"/>
    </source>
</evidence>
<evidence type="ECO:0000313" key="2">
    <source>
        <dbReference type="EMBL" id="UZX40230.1"/>
    </source>
</evidence>
<dbReference type="Pfam" id="PF03392">
    <property type="entry name" value="OS-D"/>
    <property type="match status" value="1"/>
</dbReference>
<dbReference type="SUPFAM" id="SSF100910">
    <property type="entry name" value="Chemosensory protein Csp2"/>
    <property type="match status" value="1"/>
</dbReference>
<dbReference type="PANTHER" id="PTHR11257">
    <property type="entry name" value="CHEMOSENSORY PROTEIN-RELATED"/>
    <property type="match status" value="1"/>
</dbReference>
<proteinExistence type="evidence at transcript level"/>
<reference evidence="2" key="1">
    <citation type="submission" date="2021-10" db="EMBL/GenBank/DDBJ databases">
        <authorList>
            <person name="Liu L."/>
            <person name="Sun L."/>
            <person name="Qiu G."/>
            <person name="Liu Y."/>
            <person name="Zhao Y."/>
        </authorList>
    </citation>
    <scope>NUCLEOTIDE SEQUENCE</scope>
</reference>
<dbReference type="InterPro" id="IPR005055">
    <property type="entry name" value="A10/PebIII"/>
</dbReference>
<feature type="signal peptide" evidence="1">
    <location>
        <begin position="1"/>
        <end position="15"/>
    </location>
</feature>
<dbReference type="PANTHER" id="PTHR11257:SF12">
    <property type="entry name" value="EJACULATORY BULB-SPECIFIC PROTEIN 3-RELATED"/>
    <property type="match status" value="1"/>
</dbReference>